<feature type="domain" description="Cytochrome c assembly protein" evidence="11">
    <location>
        <begin position="88"/>
        <end position="293"/>
    </location>
</feature>
<gene>
    <name evidence="13" type="ORF">VITFI_CDS3468</name>
</gene>
<keyword evidence="14" id="KW-1185">Reference proteome</keyword>
<feature type="transmembrane region" description="Helical" evidence="10">
    <location>
        <begin position="426"/>
        <end position="448"/>
    </location>
</feature>
<dbReference type="PANTHER" id="PTHR43653:SF1">
    <property type="entry name" value="CYTOCHROME C-TYPE BIOGENESIS PROTEIN CCMF"/>
    <property type="match status" value="1"/>
</dbReference>
<dbReference type="GO" id="GO:0020037">
    <property type="term" value="F:heme binding"/>
    <property type="evidence" value="ECO:0007669"/>
    <property type="project" value="InterPro"/>
</dbReference>
<dbReference type="GO" id="GO:0015232">
    <property type="term" value="F:heme transmembrane transporter activity"/>
    <property type="evidence" value="ECO:0007669"/>
    <property type="project" value="InterPro"/>
</dbReference>
<feature type="transmembrane region" description="Helical" evidence="10">
    <location>
        <begin position="394"/>
        <end position="414"/>
    </location>
</feature>
<feature type="transmembrane region" description="Helical" evidence="10">
    <location>
        <begin position="311"/>
        <end position="330"/>
    </location>
</feature>
<name>A0A221KJU0_VITFI</name>
<evidence type="ECO:0000256" key="4">
    <source>
        <dbReference type="ARBA" id="ARBA00022519"/>
    </source>
</evidence>
<evidence type="ECO:0000259" key="12">
    <source>
        <dbReference type="Pfam" id="PF16327"/>
    </source>
</evidence>
<accession>A0A221KJU0</accession>
<comment type="similarity">
    <text evidence="2">Belongs to the CcmF/CycK/Ccl1/NrfE/CcsA family.</text>
</comment>
<dbReference type="GO" id="GO:0017004">
    <property type="term" value="P:cytochrome complex assembly"/>
    <property type="evidence" value="ECO:0007669"/>
    <property type="project" value="UniProtKB-KW"/>
</dbReference>
<dbReference type="GO" id="GO:0005886">
    <property type="term" value="C:plasma membrane"/>
    <property type="evidence" value="ECO:0007669"/>
    <property type="project" value="UniProtKB-SubCell"/>
</dbReference>
<comment type="function">
    <text evidence="9">Required for the biogenesis of c-type cytochromes. Possible subunit of a heme lyase.</text>
</comment>
<evidence type="ECO:0000313" key="13">
    <source>
        <dbReference type="EMBL" id="ASM79245.1"/>
    </source>
</evidence>
<evidence type="ECO:0000256" key="1">
    <source>
        <dbReference type="ARBA" id="ARBA00004429"/>
    </source>
</evidence>
<dbReference type="OrthoDB" id="9761451at2"/>
<feature type="transmembrane region" description="Helical" evidence="10">
    <location>
        <begin position="95"/>
        <end position="113"/>
    </location>
</feature>
<keyword evidence="13" id="KW-0614">Plasmid</keyword>
<dbReference type="Pfam" id="PF01578">
    <property type="entry name" value="Cytochrom_C_asm"/>
    <property type="match status" value="1"/>
</dbReference>
<protein>
    <submittedName>
        <fullName evidence="13">Cytochrome C biogenesis protein</fullName>
    </submittedName>
</protein>
<keyword evidence="5 10" id="KW-0812">Transmembrane</keyword>
<keyword evidence="3" id="KW-1003">Cell membrane</keyword>
<dbReference type="KEGG" id="vff:VITFI_CDS3468"/>
<evidence type="ECO:0000313" key="14">
    <source>
        <dbReference type="Proteomes" id="UP000199729"/>
    </source>
</evidence>
<proteinExistence type="inferred from homology"/>
<dbReference type="PRINTS" id="PR01410">
    <property type="entry name" value="CCBIOGENESIS"/>
</dbReference>
<feature type="transmembrane region" description="Helical" evidence="10">
    <location>
        <begin position="621"/>
        <end position="640"/>
    </location>
</feature>
<feature type="transmembrane region" description="Helical" evidence="10">
    <location>
        <begin position="208"/>
        <end position="227"/>
    </location>
</feature>
<feature type="transmembrane region" description="Helical" evidence="10">
    <location>
        <begin position="454"/>
        <end position="474"/>
    </location>
</feature>
<evidence type="ECO:0000256" key="5">
    <source>
        <dbReference type="ARBA" id="ARBA00022692"/>
    </source>
</evidence>
<evidence type="ECO:0000256" key="6">
    <source>
        <dbReference type="ARBA" id="ARBA00022748"/>
    </source>
</evidence>
<sequence>MTGELGHLLLIVALVAAAVQALAGLIPATVTFAHQRLAHTALGWQTLGAWGALVALALAFVQHDFSLAYVAQHSHSTLPLAYCVAATWGGHEGSMLLWAAVLTLWSLASAWALREAPARWGVRVLGVLGVVSVAVLAFVLFTSNPFVRLLPALDEGQSLNPLLQDPGLVFHPPLLYLGYVGTAVPLAMTLATLAYGGPVNWARRMRPFVAVALGFLSLGIALGSWWAYYELGWGGWWFWDPVENASFMPWLILAGLMHTLVARDLRGGQPHATAWLAIFGFALALLGTFLVRSGVLTSVHAFASDPRRGSVMLALLAATLLVSLGLWARHGERLLPARIGTGQAMLSRDSLLTLMPLLLGVACASVLLGTLYPLAMDALGLGKLSVGAPYFDAVMAPLLLPGAVLLLPAAWLRWGRDDGAALWRRLRPTAWALGVGALALPAALWGAWGRVELLTALALWLALGVAVSTLHGAVQRGRQQGWRRFGARPAGMVLAHLGVAVFMVGVAMVKGYGVERDVRLAPGDHHRLAGCDLHFERLAAQRGPNYQAMAATFQLNCPGAAPRTLVTEKRAYVGSAMPMTESAIDWGFSRDLYVALGEALQPDDPRSAWSVRVQHKPFVRWIWFGVLGMALGAFCAAWGAKRA</sequence>
<dbReference type="InterPro" id="IPR032523">
    <property type="entry name" value="CcmF_C"/>
</dbReference>
<dbReference type="NCBIfam" id="NF007691">
    <property type="entry name" value="PRK10369.1"/>
    <property type="match status" value="1"/>
</dbReference>
<organism evidence="13 14">
    <name type="scientific">Vitreoscilla filiformis</name>
    <dbReference type="NCBI Taxonomy" id="63"/>
    <lineage>
        <taxon>Bacteria</taxon>
        <taxon>Pseudomonadati</taxon>
        <taxon>Pseudomonadota</taxon>
        <taxon>Betaproteobacteria</taxon>
        <taxon>Neisseriales</taxon>
        <taxon>Neisseriaceae</taxon>
        <taxon>Vitreoscilla</taxon>
    </lineage>
</organism>
<keyword evidence="8 10" id="KW-0472">Membrane</keyword>
<feature type="transmembrane region" description="Helical" evidence="10">
    <location>
        <begin position="272"/>
        <end position="291"/>
    </location>
</feature>
<keyword evidence="4" id="KW-0997">Cell inner membrane</keyword>
<dbReference type="InterPro" id="IPR002541">
    <property type="entry name" value="Cyt_c_assembly"/>
</dbReference>
<dbReference type="RefSeq" id="WP_089418392.1">
    <property type="nucleotide sequence ID" value="NZ_CP022424.1"/>
</dbReference>
<dbReference type="PANTHER" id="PTHR43653">
    <property type="entry name" value="CYTOCHROME C ASSEMBLY PROTEIN-RELATED"/>
    <property type="match status" value="1"/>
</dbReference>
<evidence type="ECO:0000256" key="7">
    <source>
        <dbReference type="ARBA" id="ARBA00022989"/>
    </source>
</evidence>
<dbReference type="PRINTS" id="PR01411">
    <property type="entry name" value="CCMFBIOGNSIS"/>
</dbReference>
<evidence type="ECO:0000256" key="3">
    <source>
        <dbReference type="ARBA" id="ARBA00022475"/>
    </source>
</evidence>
<dbReference type="Proteomes" id="UP000199729">
    <property type="component" value="Plasmid pVF1"/>
</dbReference>
<dbReference type="AlphaFoldDB" id="A0A221KJU0"/>
<evidence type="ECO:0000256" key="8">
    <source>
        <dbReference type="ARBA" id="ARBA00023136"/>
    </source>
</evidence>
<evidence type="ECO:0000259" key="11">
    <source>
        <dbReference type="Pfam" id="PF01578"/>
    </source>
</evidence>
<evidence type="ECO:0000256" key="2">
    <source>
        <dbReference type="ARBA" id="ARBA00009186"/>
    </source>
</evidence>
<dbReference type="EMBL" id="CP022424">
    <property type="protein sequence ID" value="ASM79245.1"/>
    <property type="molecule type" value="Genomic_DNA"/>
</dbReference>
<keyword evidence="6" id="KW-0201">Cytochrome c-type biogenesis</keyword>
<dbReference type="InterPro" id="IPR003568">
    <property type="entry name" value="Cyt_c_biogenesis_CcmF"/>
</dbReference>
<feature type="transmembrane region" description="Helical" evidence="10">
    <location>
        <begin position="176"/>
        <end position="196"/>
    </location>
</feature>
<feature type="transmembrane region" description="Helical" evidence="10">
    <location>
        <begin position="247"/>
        <end position="265"/>
    </location>
</feature>
<feature type="transmembrane region" description="Helical" evidence="10">
    <location>
        <begin position="486"/>
        <end position="509"/>
    </location>
</feature>
<feature type="transmembrane region" description="Helical" evidence="10">
    <location>
        <begin position="6"/>
        <end position="30"/>
    </location>
</feature>
<feature type="transmembrane region" description="Helical" evidence="10">
    <location>
        <begin position="42"/>
        <end position="61"/>
    </location>
</feature>
<evidence type="ECO:0000256" key="10">
    <source>
        <dbReference type="SAM" id="Phobius"/>
    </source>
</evidence>
<feature type="transmembrane region" description="Helical" evidence="10">
    <location>
        <begin position="120"/>
        <end position="141"/>
    </location>
</feature>
<feature type="domain" description="Cytochrome c-type biogenesis protein CcmF C-terminal" evidence="12">
    <location>
        <begin position="313"/>
        <end position="637"/>
    </location>
</feature>
<dbReference type="Pfam" id="PF16327">
    <property type="entry name" value="CcmF_C"/>
    <property type="match status" value="1"/>
</dbReference>
<keyword evidence="7 10" id="KW-1133">Transmembrane helix</keyword>
<comment type="subcellular location">
    <subcellularLocation>
        <location evidence="1">Cell inner membrane</location>
        <topology evidence="1">Multi-pass membrane protein</topology>
    </subcellularLocation>
</comment>
<dbReference type="InterPro" id="IPR003567">
    <property type="entry name" value="Cyt_c_biogenesis"/>
</dbReference>
<geneLocation type="plasmid" evidence="14">
    <name>pvf1</name>
</geneLocation>
<reference evidence="13 14" key="1">
    <citation type="submission" date="2017-07" db="EMBL/GenBank/DDBJ databases">
        <title>Complete Genome Sequence of the cosmetic ferment Vitreoscilla filiformis (ATCC15551).</title>
        <authorList>
            <person name="Contreras S."/>
            <person name="Sagory-Zalkind P."/>
            <person name="Blanquart H."/>
            <person name="Iltis A."/>
            <person name="Morand S.C."/>
        </authorList>
    </citation>
    <scope>NUCLEOTIDE SEQUENCE [LARGE SCALE GENOMIC DNA]</scope>
    <source>
        <strain evidence="13 14">ATCC 15551</strain>
        <plasmid evidence="14">Plasmid pvf1</plasmid>
    </source>
</reference>
<evidence type="ECO:0000256" key="9">
    <source>
        <dbReference type="ARBA" id="ARBA00037230"/>
    </source>
</evidence>
<feature type="transmembrane region" description="Helical" evidence="10">
    <location>
        <begin position="351"/>
        <end position="374"/>
    </location>
</feature>
<dbReference type="NCBIfam" id="TIGR00353">
    <property type="entry name" value="nrfE"/>
    <property type="match status" value="1"/>
</dbReference>